<dbReference type="CDD" id="cd00913">
    <property type="entry name" value="PCD_DCoH_subfamily_a"/>
    <property type="match status" value="1"/>
</dbReference>
<name>A0A0C9S3W0_9CONI</name>
<evidence type="ECO:0000256" key="3">
    <source>
        <dbReference type="ARBA" id="ARBA00013252"/>
    </source>
</evidence>
<reference evidence="5" key="1">
    <citation type="submission" date="2015-02" db="EMBL/GenBank/DDBJ databases">
        <title>A transcriptome of Wollemia nobilis - a relic of Gondwana.</title>
        <authorList>
            <person name="Chia J.Y."/>
            <person name="Leong Y.S."/>
            <person name="Abdul Karim S."/>
            <person name="Wan Azmi N."/>
            <person name="Hercus R."/>
            <person name="Croft L."/>
        </authorList>
    </citation>
    <scope>NUCLEOTIDE SEQUENCE</scope>
    <source>
        <strain evidence="5">MaeBrown</strain>
        <tissue evidence="5">Leaf</tissue>
    </source>
</reference>
<dbReference type="InterPro" id="IPR001533">
    <property type="entry name" value="Pterin_deHydtase"/>
</dbReference>
<protein>
    <recommendedName>
        <fullName evidence="3">4a-hydroxytetrahydrobiopterin dehydratase</fullName>
        <ecNumber evidence="3">4.2.1.96</ecNumber>
    </recommendedName>
</protein>
<organism evidence="5">
    <name type="scientific">Wollemia nobilis</name>
    <dbReference type="NCBI Taxonomy" id="56998"/>
    <lineage>
        <taxon>Eukaryota</taxon>
        <taxon>Viridiplantae</taxon>
        <taxon>Streptophyta</taxon>
        <taxon>Embryophyta</taxon>
        <taxon>Tracheophyta</taxon>
        <taxon>Spermatophyta</taxon>
        <taxon>Pinopsida</taxon>
        <taxon>Pinidae</taxon>
        <taxon>Conifers II</taxon>
        <taxon>Araucariales</taxon>
        <taxon>Araucariaceae</taxon>
        <taxon>Wollemia</taxon>
    </lineage>
</organism>
<dbReference type="AlphaFoldDB" id="A0A0C9S3W0"/>
<comment type="catalytic activity">
    <reaction evidence="1">
        <text>(4aS,6R)-4a-hydroxy-L-erythro-5,6,7,8-tetrahydrobiopterin = (6R)-L-erythro-6,7-dihydrobiopterin + H2O</text>
        <dbReference type="Rhea" id="RHEA:11920"/>
        <dbReference type="ChEBI" id="CHEBI:15377"/>
        <dbReference type="ChEBI" id="CHEBI:15642"/>
        <dbReference type="ChEBI" id="CHEBI:43120"/>
        <dbReference type="EC" id="4.2.1.96"/>
    </reaction>
</comment>
<dbReference type="EMBL" id="GCHU01028111">
    <property type="protein sequence ID" value="JAG85448.1"/>
    <property type="molecule type" value="Transcribed_RNA"/>
</dbReference>
<evidence type="ECO:0000313" key="5">
    <source>
        <dbReference type="EMBL" id="JAG85448.1"/>
    </source>
</evidence>
<evidence type="ECO:0000256" key="2">
    <source>
        <dbReference type="ARBA" id="ARBA00006472"/>
    </source>
</evidence>
<dbReference type="EC" id="4.2.1.96" evidence="3"/>
<dbReference type="Gene3D" id="3.30.1360.20">
    <property type="entry name" value="Transcriptional coactivator/pterin dehydratase"/>
    <property type="match status" value="1"/>
</dbReference>
<sequence length="208" mass="23008">MATQVLCSSCNWQMKKLPLRPTVYKASRSRNLSLKNKNKGTLKWGARAILGDFGARDPFPAELESKFGEKVVGDFGTDHKILIPSVAALSLADRPCDPNPPGLSHEEATALLRKVVGWRIVEGDRGPRLECLWKVKSFSAGMELFRRIAPVAEAANHHPDLHLEGGNSVRAQIWTHSIGGLSINDFIVAAKIDRIKISDLIPRKRVWA</sequence>
<dbReference type="PANTHER" id="PTHR12599">
    <property type="entry name" value="PTERIN-4-ALPHA-CARBINOLAMINE DEHYDRATASE"/>
    <property type="match status" value="1"/>
</dbReference>
<dbReference type="GO" id="GO:0009536">
    <property type="term" value="C:plastid"/>
    <property type="evidence" value="ECO:0007669"/>
    <property type="project" value="TreeGrafter"/>
</dbReference>
<comment type="similarity">
    <text evidence="2">Belongs to the pterin-4-alpha-carbinolamine dehydratase family.</text>
</comment>
<dbReference type="GO" id="GO:0008124">
    <property type="term" value="F:4-alpha-hydroxytetrahydrobiopterin dehydratase activity"/>
    <property type="evidence" value="ECO:0007669"/>
    <property type="project" value="UniProtKB-EC"/>
</dbReference>
<proteinExistence type="inferred from homology"/>
<dbReference type="PANTHER" id="PTHR12599:SF8">
    <property type="entry name" value="PTERIN-4-ALPHA-CARBINOLAMINE DEHYDRATASE, CHLOROPLASTIC-RELATED"/>
    <property type="match status" value="1"/>
</dbReference>
<dbReference type="Pfam" id="PF01329">
    <property type="entry name" value="Pterin_4a"/>
    <property type="match status" value="1"/>
</dbReference>
<accession>A0A0C9S3W0</accession>
<dbReference type="SUPFAM" id="SSF55248">
    <property type="entry name" value="PCD-like"/>
    <property type="match status" value="1"/>
</dbReference>
<dbReference type="GO" id="GO:0006729">
    <property type="term" value="P:tetrahydrobiopterin biosynthetic process"/>
    <property type="evidence" value="ECO:0007669"/>
    <property type="project" value="InterPro"/>
</dbReference>
<evidence type="ECO:0000256" key="1">
    <source>
        <dbReference type="ARBA" id="ARBA00001554"/>
    </source>
</evidence>
<dbReference type="InterPro" id="IPR036428">
    <property type="entry name" value="PCD_sf"/>
</dbReference>
<evidence type="ECO:0000256" key="4">
    <source>
        <dbReference type="ARBA" id="ARBA00023239"/>
    </source>
</evidence>
<keyword evidence="4" id="KW-0456">Lyase</keyword>